<proteinExistence type="predicted"/>
<comment type="caution">
    <text evidence="1">The sequence shown here is derived from an EMBL/GenBank/DDBJ whole genome shotgun (WGS) entry which is preliminary data.</text>
</comment>
<dbReference type="AlphaFoldDB" id="A0A1S2P2N4"/>
<evidence type="ECO:0000313" key="2">
    <source>
        <dbReference type="Proteomes" id="UP000179642"/>
    </source>
</evidence>
<gene>
    <name evidence="1" type="ORF">BIV23_42305</name>
</gene>
<dbReference type="EMBL" id="MLYO01000107">
    <property type="protein sequence ID" value="OIJ88019.1"/>
    <property type="molecule type" value="Genomic_DNA"/>
</dbReference>
<accession>A0A1S2P2N4</accession>
<keyword evidence="2" id="KW-1185">Reference proteome</keyword>
<sequence length="63" mass="7106">MTIIPTRATTAATRFVETLGSKSTHRQRRAFLDEYVAWVEAYRQCGTSKVTSENLLDEENALA</sequence>
<dbReference type="RefSeq" id="WP_071386312.1">
    <property type="nucleotide sequence ID" value="NZ_MLYO01000107.1"/>
</dbReference>
<protein>
    <submittedName>
        <fullName evidence="1">Uncharacterized protein</fullName>
    </submittedName>
</protein>
<reference evidence="1 2" key="1">
    <citation type="submission" date="2016-10" db="EMBL/GenBank/DDBJ databases">
        <title>Genome sequence of Streptomyces sp. MUSC 1.</title>
        <authorList>
            <person name="Lee L.-H."/>
            <person name="Ser H.-L."/>
            <person name="Law J.W.-F."/>
        </authorList>
    </citation>
    <scope>NUCLEOTIDE SEQUENCE [LARGE SCALE GENOMIC DNA]</scope>
    <source>
        <strain evidence="1 2">MUSC 1</strain>
    </source>
</reference>
<name>A0A1S2P2N4_9ACTN</name>
<dbReference type="Proteomes" id="UP000179642">
    <property type="component" value="Unassembled WGS sequence"/>
</dbReference>
<organism evidence="1 2">
    <name type="scientific">Streptomyces monashensis</name>
    <dbReference type="NCBI Taxonomy" id="1678012"/>
    <lineage>
        <taxon>Bacteria</taxon>
        <taxon>Bacillati</taxon>
        <taxon>Actinomycetota</taxon>
        <taxon>Actinomycetes</taxon>
        <taxon>Kitasatosporales</taxon>
        <taxon>Streptomycetaceae</taxon>
        <taxon>Streptomyces</taxon>
    </lineage>
</organism>
<evidence type="ECO:0000313" key="1">
    <source>
        <dbReference type="EMBL" id="OIJ88019.1"/>
    </source>
</evidence>